<dbReference type="PRINTS" id="PR00035">
    <property type="entry name" value="HTHGNTR"/>
</dbReference>
<organism evidence="9 10">
    <name type="scientific">Pseudohoeflea suaedae</name>
    <dbReference type="NCBI Taxonomy" id="877384"/>
    <lineage>
        <taxon>Bacteria</taxon>
        <taxon>Pseudomonadati</taxon>
        <taxon>Pseudomonadota</taxon>
        <taxon>Alphaproteobacteria</taxon>
        <taxon>Hyphomicrobiales</taxon>
        <taxon>Rhizobiaceae</taxon>
        <taxon>Pseudohoeflea</taxon>
    </lineage>
</organism>
<reference evidence="9 10" key="1">
    <citation type="journal article" date="2013" name="Int. J. Syst. Evol. Microbiol.">
        <title>Hoeflea suaedae sp. nov., an endophytic bacterium isolated from the root of the halophyte Suaeda maritima.</title>
        <authorList>
            <person name="Chung E.J."/>
            <person name="Park J.A."/>
            <person name="Pramanik P."/>
            <person name="Bibi F."/>
            <person name="Jeon C.O."/>
            <person name="Chung Y.R."/>
        </authorList>
    </citation>
    <scope>NUCLEOTIDE SEQUENCE [LARGE SCALE GENOMIC DNA]</scope>
    <source>
        <strain evidence="9 10">YC6898</strain>
    </source>
</reference>
<dbReference type="InterPro" id="IPR008920">
    <property type="entry name" value="TF_FadR/GntR_C"/>
</dbReference>
<evidence type="ECO:0000256" key="5">
    <source>
        <dbReference type="ARBA" id="ARBA00037357"/>
    </source>
</evidence>
<dbReference type="InterPro" id="IPR036390">
    <property type="entry name" value="WH_DNA-bd_sf"/>
</dbReference>
<comment type="caution">
    <text evidence="9">The sequence shown here is derived from an EMBL/GenBank/DDBJ whole genome shotgun (WGS) entry which is preliminary data.</text>
</comment>
<dbReference type="SMART" id="SM00895">
    <property type="entry name" value="FCD"/>
    <property type="match status" value="1"/>
</dbReference>
<evidence type="ECO:0000256" key="7">
    <source>
        <dbReference type="SAM" id="MobiDB-lite"/>
    </source>
</evidence>
<evidence type="ECO:0000313" key="9">
    <source>
        <dbReference type="EMBL" id="TDH38462.1"/>
    </source>
</evidence>
<dbReference type="InterPro" id="IPR036388">
    <property type="entry name" value="WH-like_DNA-bd_sf"/>
</dbReference>
<keyword evidence="4" id="KW-0804">Transcription</keyword>
<dbReference type="PANTHER" id="PTHR43537:SF34">
    <property type="entry name" value="PYRUVATE DEHYDROGENASE COMPLEX REPRESSOR"/>
    <property type="match status" value="1"/>
</dbReference>
<dbReference type="RefSeq" id="WP_133283297.1">
    <property type="nucleotide sequence ID" value="NZ_SMSI01000001.1"/>
</dbReference>
<feature type="domain" description="HTH gntR-type" evidence="8">
    <location>
        <begin position="12"/>
        <end position="80"/>
    </location>
</feature>
<keyword evidence="10" id="KW-1185">Reference proteome</keyword>
<keyword evidence="3" id="KW-0238">DNA-binding</keyword>
<dbReference type="InterPro" id="IPR000524">
    <property type="entry name" value="Tscrpt_reg_HTH_GntR"/>
</dbReference>
<evidence type="ECO:0000313" key="10">
    <source>
        <dbReference type="Proteomes" id="UP000295131"/>
    </source>
</evidence>
<dbReference type="InterPro" id="IPR011711">
    <property type="entry name" value="GntR_C"/>
</dbReference>
<name>A0A4R5PN47_9HYPH</name>
<dbReference type="Gene3D" id="1.20.120.530">
    <property type="entry name" value="GntR ligand-binding domain-like"/>
    <property type="match status" value="1"/>
</dbReference>
<evidence type="ECO:0000256" key="3">
    <source>
        <dbReference type="ARBA" id="ARBA00023125"/>
    </source>
</evidence>
<dbReference type="SUPFAM" id="SSF46785">
    <property type="entry name" value="Winged helix' DNA-binding domain"/>
    <property type="match status" value="1"/>
</dbReference>
<dbReference type="PROSITE" id="PS50949">
    <property type="entry name" value="HTH_GNTR"/>
    <property type="match status" value="1"/>
</dbReference>
<proteinExistence type="predicted"/>
<keyword evidence="2" id="KW-0805">Transcription regulation</keyword>
<dbReference type="AlphaFoldDB" id="A0A4R5PN47"/>
<dbReference type="Pfam" id="PF00392">
    <property type="entry name" value="GntR"/>
    <property type="match status" value="1"/>
</dbReference>
<dbReference type="GO" id="GO:0003700">
    <property type="term" value="F:DNA-binding transcription factor activity"/>
    <property type="evidence" value="ECO:0007669"/>
    <property type="project" value="InterPro"/>
</dbReference>
<protein>
    <recommendedName>
        <fullName evidence="6">Pyruvate dehydrogenase complex repressor</fullName>
    </recommendedName>
</protein>
<keyword evidence="1" id="KW-0678">Repressor</keyword>
<evidence type="ECO:0000256" key="6">
    <source>
        <dbReference type="ARBA" id="ARBA00039592"/>
    </source>
</evidence>
<dbReference type="OrthoDB" id="5450856at2"/>
<dbReference type="GO" id="GO:0003677">
    <property type="term" value="F:DNA binding"/>
    <property type="evidence" value="ECO:0007669"/>
    <property type="project" value="UniProtKB-KW"/>
</dbReference>
<evidence type="ECO:0000256" key="1">
    <source>
        <dbReference type="ARBA" id="ARBA00022491"/>
    </source>
</evidence>
<sequence length="275" mass="30915">MSENIFDRIDHGRTADEVVFQIEVLVLEGVLRVGDRLPGERELARQFDVSRPILREALKELESRGLLVTQHGGGTYVADVIGQVFTRPVMELIARHGKATQDYLEYRREVEGTAAEFAALRATEDDKALLTRIIDSMKAAHVKDDFAEEAAIDVEFHNAVGECAHNIILLHTLRSCYRLLSEGVFYNRAMIYNLGGAREKLLAQHVAMYEAIMAHDPLAAKAAAREHMDFVVRAMAEARRTGEWERVSRLRLQQRLPTLGPTGKTRKARPSEAAQ</sequence>
<dbReference type="Proteomes" id="UP000295131">
    <property type="component" value="Unassembled WGS sequence"/>
</dbReference>
<dbReference type="PANTHER" id="PTHR43537">
    <property type="entry name" value="TRANSCRIPTIONAL REGULATOR, GNTR FAMILY"/>
    <property type="match status" value="1"/>
</dbReference>
<evidence type="ECO:0000259" key="8">
    <source>
        <dbReference type="PROSITE" id="PS50949"/>
    </source>
</evidence>
<dbReference type="SUPFAM" id="SSF48008">
    <property type="entry name" value="GntR ligand-binding domain-like"/>
    <property type="match status" value="1"/>
</dbReference>
<dbReference type="CDD" id="cd07377">
    <property type="entry name" value="WHTH_GntR"/>
    <property type="match status" value="1"/>
</dbReference>
<evidence type="ECO:0000256" key="2">
    <source>
        <dbReference type="ARBA" id="ARBA00023015"/>
    </source>
</evidence>
<dbReference type="Pfam" id="PF07729">
    <property type="entry name" value="FCD"/>
    <property type="match status" value="1"/>
</dbReference>
<accession>A0A4R5PN47</accession>
<comment type="function">
    <text evidence="5">Transcriptional repressor for the pyruvate dehydrogenase complex genes aceEF and lpd.</text>
</comment>
<gene>
    <name evidence="9" type="ORF">E2A64_04960</name>
</gene>
<dbReference type="EMBL" id="SMSI01000001">
    <property type="protein sequence ID" value="TDH38462.1"/>
    <property type="molecule type" value="Genomic_DNA"/>
</dbReference>
<evidence type="ECO:0000256" key="4">
    <source>
        <dbReference type="ARBA" id="ARBA00023163"/>
    </source>
</evidence>
<feature type="region of interest" description="Disordered" evidence="7">
    <location>
        <begin position="255"/>
        <end position="275"/>
    </location>
</feature>
<dbReference type="Gene3D" id="1.10.10.10">
    <property type="entry name" value="Winged helix-like DNA-binding domain superfamily/Winged helix DNA-binding domain"/>
    <property type="match status" value="1"/>
</dbReference>
<dbReference type="SMART" id="SM00345">
    <property type="entry name" value="HTH_GNTR"/>
    <property type="match status" value="1"/>
</dbReference>